<evidence type="ECO:0000256" key="4">
    <source>
        <dbReference type="ARBA" id="ARBA00022741"/>
    </source>
</evidence>
<evidence type="ECO:0000313" key="15">
    <source>
        <dbReference type="EMBL" id="OBS29728.1"/>
    </source>
</evidence>
<dbReference type="Gene3D" id="3.40.1190.10">
    <property type="entry name" value="Mur-like, catalytic domain"/>
    <property type="match status" value="1"/>
</dbReference>
<sequence length="485" mass="50152">MTPPRTPLERLPMEGLGALLAALPGARAVGDVEALAPQRVHTDTRTLQAGDLFVALRGERFDAHDFLPQAAAAGAIGAVAQRGLAAAGLPGVEVPDSRLALGQLAAAWRARWHGPLIAVTGSNGKTTVTQMTAAILRAAVGEAALATQGNLNNDIGVPLTLLRLRPMHRLAVVELGMNHPGEIAQLAAMARPTVALVNNAQREHQEFMASVEAVARENGAVLAALPAEGTAVFPADDPFTPLWRTLAAGRATLTFGAAGADVSAQADWVDGAWALRVTTPAGVFDTRLRIAGRHHVRNALAATACALAAGVALDAIAAGLAAFEPVTGRCRTQSLRLAGAAWTVVDDSYNANPDSVRAAIDVLAELPGPRWLLLGDMGEVGDQALAFHDEVLRHALARGIDRIWLAGDWMGRASAAVSATHSTAPAPVRHFASVEALLAALPAAVPAGGGSLLVKGSRFMRMERVIAACEALARATDGEGSTHVA</sequence>
<gene>
    <name evidence="10" type="primary">murF</name>
    <name evidence="15" type="ORF">A9O67_10575</name>
</gene>
<dbReference type="InterPro" id="IPR005863">
    <property type="entry name" value="UDP-N-AcMur_synth"/>
</dbReference>
<evidence type="ECO:0000256" key="8">
    <source>
        <dbReference type="ARBA" id="ARBA00023306"/>
    </source>
</evidence>
<dbReference type="InterPro" id="IPR035911">
    <property type="entry name" value="MurE/MurF_N"/>
</dbReference>
<accession>A0A1A6DS96</accession>
<keyword evidence="9 10" id="KW-0961">Cell wall biogenesis/degradation</keyword>
<comment type="catalytic activity">
    <reaction evidence="10 11">
        <text>D-alanyl-D-alanine + UDP-N-acetyl-alpha-D-muramoyl-L-alanyl-gamma-D-glutamyl-meso-2,6-diaminopimelate + ATP = UDP-N-acetyl-alpha-D-muramoyl-L-alanyl-gamma-D-glutamyl-meso-2,6-diaminopimeloyl-D-alanyl-D-alanine + ADP + phosphate + H(+)</text>
        <dbReference type="Rhea" id="RHEA:28374"/>
        <dbReference type="ChEBI" id="CHEBI:15378"/>
        <dbReference type="ChEBI" id="CHEBI:30616"/>
        <dbReference type="ChEBI" id="CHEBI:43474"/>
        <dbReference type="ChEBI" id="CHEBI:57822"/>
        <dbReference type="ChEBI" id="CHEBI:61386"/>
        <dbReference type="ChEBI" id="CHEBI:83905"/>
        <dbReference type="ChEBI" id="CHEBI:456216"/>
        <dbReference type="EC" id="6.3.2.10"/>
    </reaction>
</comment>
<dbReference type="GO" id="GO:0005524">
    <property type="term" value="F:ATP binding"/>
    <property type="evidence" value="ECO:0007669"/>
    <property type="project" value="UniProtKB-UniRule"/>
</dbReference>
<comment type="caution">
    <text evidence="15">The sequence shown here is derived from an EMBL/GenBank/DDBJ whole genome shotgun (WGS) entry which is preliminary data.</text>
</comment>
<dbReference type="InterPro" id="IPR036615">
    <property type="entry name" value="Mur_ligase_C_dom_sf"/>
</dbReference>
<keyword evidence="5 10" id="KW-0067">ATP-binding</keyword>
<evidence type="ECO:0000256" key="3">
    <source>
        <dbReference type="ARBA" id="ARBA00022618"/>
    </source>
</evidence>
<dbReference type="GO" id="GO:0008766">
    <property type="term" value="F:UDP-N-acetylmuramoylalanyl-D-glutamyl-2,6-diaminopimelate-D-alanyl-D-alanine ligase activity"/>
    <property type="evidence" value="ECO:0007669"/>
    <property type="project" value="RHEA"/>
</dbReference>
<dbReference type="AlphaFoldDB" id="A0A1A6DS96"/>
<dbReference type="Gene3D" id="3.90.190.20">
    <property type="entry name" value="Mur ligase, C-terminal domain"/>
    <property type="match status" value="1"/>
</dbReference>
<keyword evidence="1 10" id="KW-0963">Cytoplasm</keyword>
<keyword evidence="16" id="KW-1185">Reference proteome</keyword>
<evidence type="ECO:0000256" key="5">
    <source>
        <dbReference type="ARBA" id="ARBA00022840"/>
    </source>
</evidence>
<dbReference type="Pfam" id="PF08245">
    <property type="entry name" value="Mur_ligase_M"/>
    <property type="match status" value="1"/>
</dbReference>
<feature type="domain" description="Mur ligase N-terminal catalytic" evidence="12">
    <location>
        <begin position="40"/>
        <end position="108"/>
    </location>
</feature>
<name>A0A1A6DS96_9BURK</name>
<comment type="subcellular location">
    <subcellularLocation>
        <location evidence="10 11">Cytoplasm</location>
    </subcellularLocation>
</comment>
<dbReference type="GO" id="GO:0047480">
    <property type="term" value="F:UDP-N-acetylmuramoyl-tripeptide-D-alanyl-D-alanine ligase activity"/>
    <property type="evidence" value="ECO:0007669"/>
    <property type="project" value="UniProtKB-UniRule"/>
</dbReference>
<keyword evidence="3 10" id="KW-0132">Cell division</keyword>
<dbReference type="HAMAP" id="MF_02019">
    <property type="entry name" value="MurF"/>
    <property type="match status" value="1"/>
</dbReference>
<dbReference type="NCBIfam" id="TIGR01143">
    <property type="entry name" value="murF"/>
    <property type="match status" value="1"/>
</dbReference>
<dbReference type="EMBL" id="LZDH01000067">
    <property type="protein sequence ID" value="OBS29728.1"/>
    <property type="molecule type" value="Genomic_DNA"/>
</dbReference>
<dbReference type="GO" id="GO:0005737">
    <property type="term" value="C:cytoplasm"/>
    <property type="evidence" value="ECO:0007669"/>
    <property type="project" value="UniProtKB-SubCell"/>
</dbReference>
<dbReference type="Pfam" id="PF02875">
    <property type="entry name" value="Mur_ligase_C"/>
    <property type="match status" value="1"/>
</dbReference>
<evidence type="ECO:0000256" key="9">
    <source>
        <dbReference type="ARBA" id="ARBA00023316"/>
    </source>
</evidence>
<evidence type="ECO:0000256" key="10">
    <source>
        <dbReference type="HAMAP-Rule" id="MF_02019"/>
    </source>
</evidence>
<dbReference type="SUPFAM" id="SSF53623">
    <property type="entry name" value="MurD-like peptide ligases, catalytic domain"/>
    <property type="match status" value="1"/>
</dbReference>
<dbReference type="Gene3D" id="3.40.1390.10">
    <property type="entry name" value="MurE/MurF, N-terminal domain"/>
    <property type="match status" value="1"/>
</dbReference>
<dbReference type="GO" id="GO:0051301">
    <property type="term" value="P:cell division"/>
    <property type="evidence" value="ECO:0007669"/>
    <property type="project" value="UniProtKB-KW"/>
</dbReference>
<evidence type="ECO:0000259" key="14">
    <source>
        <dbReference type="Pfam" id="PF08245"/>
    </source>
</evidence>
<organism evidence="15 16">
    <name type="scientific">Tepidimonas fonticaldi</name>
    <dbReference type="NCBI Taxonomy" id="1101373"/>
    <lineage>
        <taxon>Bacteria</taxon>
        <taxon>Pseudomonadati</taxon>
        <taxon>Pseudomonadota</taxon>
        <taxon>Betaproteobacteria</taxon>
        <taxon>Burkholderiales</taxon>
        <taxon>Tepidimonas</taxon>
    </lineage>
</organism>
<dbReference type="STRING" id="1101373.A9O67_10575"/>
<dbReference type="SUPFAM" id="SSF53244">
    <property type="entry name" value="MurD-like peptide ligases, peptide-binding domain"/>
    <property type="match status" value="1"/>
</dbReference>
<dbReference type="PANTHER" id="PTHR43024">
    <property type="entry name" value="UDP-N-ACETYLMURAMOYL-TRIPEPTIDE--D-ALANYL-D-ALANINE LIGASE"/>
    <property type="match status" value="1"/>
</dbReference>
<keyword evidence="8 10" id="KW-0131">Cell cycle</keyword>
<evidence type="ECO:0000256" key="11">
    <source>
        <dbReference type="RuleBase" id="RU004136"/>
    </source>
</evidence>
<dbReference type="Pfam" id="PF01225">
    <property type="entry name" value="Mur_ligase"/>
    <property type="match status" value="1"/>
</dbReference>
<keyword evidence="2 10" id="KW-0436">Ligase</keyword>
<comment type="pathway">
    <text evidence="10 11">Cell wall biogenesis; peptidoglycan biosynthesis.</text>
</comment>
<dbReference type="InterPro" id="IPR036565">
    <property type="entry name" value="Mur-like_cat_sf"/>
</dbReference>
<dbReference type="InterPro" id="IPR051046">
    <property type="entry name" value="MurCDEF_CellWall_CoF430Synth"/>
</dbReference>
<evidence type="ECO:0000256" key="7">
    <source>
        <dbReference type="ARBA" id="ARBA00022984"/>
    </source>
</evidence>
<dbReference type="SUPFAM" id="SSF63418">
    <property type="entry name" value="MurE/MurF N-terminal domain"/>
    <property type="match status" value="1"/>
</dbReference>
<evidence type="ECO:0000256" key="2">
    <source>
        <dbReference type="ARBA" id="ARBA00022598"/>
    </source>
</evidence>
<comment type="similarity">
    <text evidence="10">Belongs to the MurCDEF family. MurF subfamily.</text>
</comment>
<protein>
    <recommendedName>
        <fullName evidence="10 11">UDP-N-acetylmuramoyl-tripeptide--D-alanyl-D-alanine ligase</fullName>
        <ecNumber evidence="10 11">6.3.2.10</ecNumber>
    </recommendedName>
    <alternativeName>
        <fullName evidence="10">D-alanyl-D-alanine-adding enzyme</fullName>
    </alternativeName>
</protein>
<comment type="function">
    <text evidence="10 11">Involved in cell wall formation. Catalyzes the final step in the synthesis of UDP-N-acetylmuramoyl-pentapeptide, the precursor of murein.</text>
</comment>
<dbReference type="InterPro" id="IPR004101">
    <property type="entry name" value="Mur_ligase_C"/>
</dbReference>
<feature type="domain" description="Mur ligase C-terminal" evidence="13">
    <location>
        <begin position="338"/>
        <end position="458"/>
    </location>
</feature>
<proteinExistence type="inferred from homology"/>
<keyword evidence="4 10" id="KW-0547">Nucleotide-binding</keyword>
<evidence type="ECO:0000313" key="16">
    <source>
        <dbReference type="Proteomes" id="UP000091969"/>
    </source>
</evidence>
<dbReference type="GO" id="GO:0071555">
    <property type="term" value="P:cell wall organization"/>
    <property type="evidence" value="ECO:0007669"/>
    <property type="project" value="UniProtKB-KW"/>
</dbReference>
<keyword evidence="7 10" id="KW-0573">Peptidoglycan synthesis</keyword>
<dbReference type="InterPro" id="IPR013221">
    <property type="entry name" value="Mur_ligase_cen"/>
</dbReference>
<reference evidence="15 16" key="1">
    <citation type="submission" date="2016-06" db="EMBL/GenBank/DDBJ databases">
        <title>Genome sequence of Tepidimonas fonticaldi PL17.</title>
        <authorList>
            <person name="Pinnaka A.K."/>
        </authorList>
    </citation>
    <scope>NUCLEOTIDE SEQUENCE [LARGE SCALE GENOMIC DNA]</scope>
    <source>
        <strain evidence="15 16">PL17</strain>
    </source>
</reference>
<evidence type="ECO:0000259" key="13">
    <source>
        <dbReference type="Pfam" id="PF02875"/>
    </source>
</evidence>
<dbReference type="PANTHER" id="PTHR43024:SF1">
    <property type="entry name" value="UDP-N-ACETYLMURAMOYL-TRIPEPTIDE--D-ALANYL-D-ALANINE LIGASE"/>
    <property type="match status" value="1"/>
</dbReference>
<dbReference type="Proteomes" id="UP000091969">
    <property type="component" value="Unassembled WGS sequence"/>
</dbReference>
<dbReference type="EC" id="6.3.2.10" evidence="10 11"/>
<dbReference type="GO" id="GO:0009252">
    <property type="term" value="P:peptidoglycan biosynthetic process"/>
    <property type="evidence" value="ECO:0007669"/>
    <property type="project" value="UniProtKB-UniRule"/>
</dbReference>
<dbReference type="GO" id="GO:0008360">
    <property type="term" value="P:regulation of cell shape"/>
    <property type="evidence" value="ECO:0007669"/>
    <property type="project" value="UniProtKB-KW"/>
</dbReference>
<feature type="binding site" evidence="10">
    <location>
        <begin position="121"/>
        <end position="127"/>
    </location>
    <ligand>
        <name>ATP</name>
        <dbReference type="ChEBI" id="CHEBI:30616"/>
    </ligand>
</feature>
<evidence type="ECO:0000256" key="6">
    <source>
        <dbReference type="ARBA" id="ARBA00022960"/>
    </source>
</evidence>
<evidence type="ECO:0000259" key="12">
    <source>
        <dbReference type="Pfam" id="PF01225"/>
    </source>
</evidence>
<dbReference type="InterPro" id="IPR000713">
    <property type="entry name" value="Mur_ligase_N"/>
</dbReference>
<feature type="domain" description="Mur ligase central" evidence="14">
    <location>
        <begin position="119"/>
        <end position="306"/>
    </location>
</feature>
<dbReference type="UniPathway" id="UPA00219"/>
<evidence type="ECO:0000256" key="1">
    <source>
        <dbReference type="ARBA" id="ARBA00022490"/>
    </source>
</evidence>
<keyword evidence="6 10" id="KW-0133">Cell shape</keyword>